<dbReference type="Proteomes" id="UP001375228">
    <property type="component" value="Plasmid pL4046hy"/>
</dbReference>
<dbReference type="PANTHER" id="PTHR37844:SF2">
    <property type="entry name" value="SER_THR PROTEIN PHOSPHATASE SUPERFAMILY (AFU_ORTHOLOGUE AFUA_1G14840)"/>
    <property type="match status" value="1"/>
</dbReference>
<dbReference type="Gene3D" id="3.60.21.10">
    <property type="match status" value="1"/>
</dbReference>
<dbReference type="SUPFAM" id="SSF56300">
    <property type="entry name" value="Metallo-dependent phosphatases"/>
    <property type="match status" value="1"/>
</dbReference>
<protein>
    <submittedName>
        <fullName evidence="2">Metallophosphoesterase</fullName>
    </submittedName>
</protein>
<dbReference type="EMBL" id="CP146692">
    <property type="protein sequence ID" value="WWY23756.1"/>
    <property type="molecule type" value="Genomic_DNA"/>
</dbReference>
<name>A0ABZ2JKD5_9PSED</name>
<sequence>MNLHVLSDLHVEFEEFSPSVPPETDVVILAGDTCTKARAARWAKENLPPGTPVILIAGNHDSYQTSLQSAHRHLRADAGDEVHFLENEAFEHQGVRFLGCTCWTDFNSTGAQTIAMLKAHAAMNDYRFIRYEPRYRRLLPNDTRAIAEASKEWLLEEVRKPYSGKTVVVTHMPPLMRFFPADHRPGDLDAAYANHWPEFLDCKIDLWVFGHTHHSVDEAIGGIRFVSNARGYPQELTGFRPSLLITI</sequence>
<evidence type="ECO:0000313" key="2">
    <source>
        <dbReference type="EMBL" id="WWY23756.1"/>
    </source>
</evidence>
<evidence type="ECO:0000313" key="3">
    <source>
        <dbReference type="Proteomes" id="UP001375228"/>
    </source>
</evidence>
<gene>
    <name evidence="2" type="ORF">V9385_26530</name>
</gene>
<dbReference type="RefSeq" id="WP_134630319.1">
    <property type="nucleotide sequence ID" value="NZ_CP146692.1"/>
</dbReference>
<reference evidence="2 3" key="1">
    <citation type="submission" date="2024-03" db="EMBL/GenBank/DDBJ databases">
        <title>Pseudomonas juntendi.</title>
        <authorList>
            <person name="Liu Y."/>
        </authorList>
    </citation>
    <scope>NUCLEOTIDE SEQUENCE [LARGE SCALE GENOMIC DNA]</scope>
    <source>
        <strain evidence="2 3">L4046hy</strain>
        <plasmid evidence="2 3">pL4046hy</plasmid>
    </source>
</reference>
<keyword evidence="2" id="KW-0614">Plasmid</keyword>
<dbReference type="Pfam" id="PF00149">
    <property type="entry name" value="Metallophos"/>
    <property type="match status" value="1"/>
</dbReference>
<evidence type="ECO:0000259" key="1">
    <source>
        <dbReference type="Pfam" id="PF00149"/>
    </source>
</evidence>
<organism evidence="2 3">
    <name type="scientific">Pseudomonas juntendi</name>
    <dbReference type="NCBI Taxonomy" id="2666183"/>
    <lineage>
        <taxon>Bacteria</taxon>
        <taxon>Pseudomonadati</taxon>
        <taxon>Pseudomonadota</taxon>
        <taxon>Gammaproteobacteria</taxon>
        <taxon>Pseudomonadales</taxon>
        <taxon>Pseudomonadaceae</taxon>
        <taxon>Pseudomonas</taxon>
    </lineage>
</organism>
<dbReference type="InterPro" id="IPR029052">
    <property type="entry name" value="Metallo-depent_PP-like"/>
</dbReference>
<geneLocation type="plasmid" evidence="2 3">
    <name>pL4046hy</name>
</geneLocation>
<keyword evidence="3" id="KW-1185">Reference proteome</keyword>
<dbReference type="PANTHER" id="PTHR37844">
    <property type="entry name" value="SER/THR PROTEIN PHOSPHATASE SUPERFAMILY (AFU_ORTHOLOGUE AFUA_1G14840)"/>
    <property type="match status" value="1"/>
</dbReference>
<proteinExistence type="predicted"/>
<accession>A0ABZ2JKD5</accession>
<feature type="domain" description="Calcineurin-like phosphoesterase" evidence="1">
    <location>
        <begin position="2"/>
        <end position="214"/>
    </location>
</feature>
<dbReference type="InterPro" id="IPR004843">
    <property type="entry name" value="Calcineurin-like_PHP"/>
</dbReference>